<organism evidence="2 3">
    <name type="scientific">Sesamum alatum</name>
    <dbReference type="NCBI Taxonomy" id="300844"/>
    <lineage>
        <taxon>Eukaryota</taxon>
        <taxon>Viridiplantae</taxon>
        <taxon>Streptophyta</taxon>
        <taxon>Embryophyta</taxon>
        <taxon>Tracheophyta</taxon>
        <taxon>Spermatophyta</taxon>
        <taxon>Magnoliopsida</taxon>
        <taxon>eudicotyledons</taxon>
        <taxon>Gunneridae</taxon>
        <taxon>Pentapetalae</taxon>
        <taxon>asterids</taxon>
        <taxon>lamiids</taxon>
        <taxon>Lamiales</taxon>
        <taxon>Pedaliaceae</taxon>
        <taxon>Sesamum</taxon>
    </lineage>
</organism>
<dbReference type="Proteomes" id="UP001293254">
    <property type="component" value="Unassembled WGS sequence"/>
</dbReference>
<name>A0AAE1Y4T9_9LAMI</name>
<reference evidence="2" key="1">
    <citation type="submission" date="2020-06" db="EMBL/GenBank/DDBJ databases">
        <authorList>
            <person name="Li T."/>
            <person name="Hu X."/>
            <person name="Zhang T."/>
            <person name="Song X."/>
            <person name="Zhang H."/>
            <person name="Dai N."/>
            <person name="Sheng W."/>
            <person name="Hou X."/>
            <person name="Wei L."/>
        </authorList>
    </citation>
    <scope>NUCLEOTIDE SEQUENCE</scope>
    <source>
        <strain evidence="2">3651</strain>
        <tissue evidence="2">Leaf</tissue>
    </source>
</reference>
<evidence type="ECO:0000313" key="3">
    <source>
        <dbReference type="Proteomes" id="UP001293254"/>
    </source>
</evidence>
<keyword evidence="3" id="KW-1185">Reference proteome</keyword>
<reference evidence="2" key="2">
    <citation type="journal article" date="2024" name="Plant">
        <title>Genomic evolution and insights into agronomic trait innovations of Sesamum species.</title>
        <authorList>
            <person name="Miao H."/>
            <person name="Wang L."/>
            <person name="Qu L."/>
            <person name="Liu H."/>
            <person name="Sun Y."/>
            <person name="Le M."/>
            <person name="Wang Q."/>
            <person name="Wei S."/>
            <person name="Zheng Y."/>
            <person name="Lin W."/>
            <person name="Duan Y."/>
            <person name="Cao H."/>
            <person name="Xiong S."/>
            <person name="Wang X."/>
            <person name="Wei L."/>
            <person name="Li C."/>
            <person name="Ma Q."/>
            <person name="Ju M."/>
            <person name="Zhao R."/>
            <person name="Li G."/>
            <person name="Mu C."/>
            <person name="Tian Q."/>
            <person name="Mei H."/>
            <person name="Zhang T."/>
            <person name="Gao T."/>
            <person name="Zhang H."/>
        </authorList>
    </citation>
    <scope>NUCLEOTIDE SEQUENCE</scope>
    <source>
        <strain evidence="2">3651</strain>
    </source>
</reference>
<comment type="caution">
    <text evidence="2">The sequence shown here is derived from an EMBL/GenBank/DDBJ whole genome shotgun (WGS) entry which is preliminary data.</text>
</comment>
<sequence>MGLCKDKEVHESNVEFEAQLRGEPTLEGEAILASSSRQLEGIGPESSKNSQSPATAEKLQTLRYNNAERTEDVSSLNCVDGRADLNANIAGRQTYGSGMGGAEGGANSEEIASNCVISPPPVVNPGRCKLSSIQTSTSSDEVDLSARAREAGKAVGLGREDELVVVRWYSRQREEG</sequence>
<protein>
    <submittedName>
        <fullName evidence="2">Uncharacterized protein</fullName>
    </submittedName>
</protein>
<dbReference type="AlphaFoldDB" id="A0AAE1Y4T9"/>
<proteinExistence type="predicted"/>
<accession>A0AAE1Y4T9</accession>
<evidence type="ECO:0000313" key="2">
    <source>
        <dbReference type="EMBL" id="KAK4423211.1"/>
    </source>
</evidence>
<gene>
    <name evidence="2" type="ORF">Salat_1903900</name>
</gene>
<dbReference type="EMBL" id="JACGWO010000007">
    <property type="protein sequence ID" value="KAK4423211.1"/>
    <property type="molecule type" value="Genomic_DNA"/>
</dbReference>
<evidence type="ECO:0000256" key="1">
    <source>
        <dbReference type="SAM" id="MobiDB-lite"/>
    </source>
</evidence>
<feature type="region of interest" description="Disordered" evidence="1">
    <location>
        <begin position="34"/>
        <end position="56"/>
    </location>
</feature>